<keyword evidence="2" id="KW-1185">Reference proteome</keyword>
<comment type="caution">
    <text evidence="1">The sequence shown here is derived from an EMBL/GenBank/DDBJ whole genome shotgun (WGS) entry which is preliminary data.</text>
</comment>
<evidence type="ECO:0000313" key="2">
    <source>
        <dbReference type="Proteomes" id="UP001164929"/>
    </source>
</evidence>
<proteinExistence type="predicted"/>
<protein>
    <recommendedName>
        <fullName evidence="3">GAG-pre-integrase domain-containing protein</fullName>
    </recommendedName>
</protein>
<name>A0AAD6R5X0_9ROSI</name>
<sequence length="116" mass="13252">MIATSESFCNNVFMSPNLSANLNFVGQLVDNNCKIHFDYDNCHVQNQESSIGESDRKGPKMGHLFPRQFSIHMSISFSYTALVNNSHVWHKKLGHSNSIVLTYLMKHIYLGNKDLF</sequence>
<reference evidence="1" key="1">
    <citation type="journal article" date="2023" name="Mol. Ecol. Resour.">
        <title>Chromosome-level genome assembly of a triploid poplar Populus alba 'Berolinensis'.</title>
        <authorList>
            <person name="Chen S."/>
            <person name="Yu Y."/>
            <person name="Wang X."/>
            <person name="Wang S."/>
            <person name="Zhang T."/>
            <person name="Zhou Y."/>
            <person name="He R."/>
            <person name="Meng N."/>
            <person name="Wang Y."/>
            <person name="Liu W."/>
            <person name="Liu Z."/>
            <person name="Liu J."/>
            <person name="Guo Q."/>
            <person name="Huang H."/>
            <person name="Sederoff R.R."/>
            <person name="Wang G."/>
            <person name="Qu G."/>
            <person name="Chen S."/>
        </authorList>
    </citation>
    <scope>NUCLEOTIDE SEQUENCE</scope>
    <source>
        <strain evidence="1">SC-2020</strain>
    </source>
</reference>
<evidence type="ECO:0008006" key="3">
    <source>
        <dbReference type="Google" id="ProtNLM"/>
    </source>
</evidence>
<dbReference type="Proteomes" id="UP001164929">
    <property type="component" value="Chromosome 3"/>
</dbReference>
<gene>
    <name evidence="1" type="ORF">NC653_008232</name>
</gene>
<organism evidence="1 2">
    <name type="scientific">Populus alba x Populus x berolinensis</name>
    <dbReference type="NCBI Taxonomy" id="444605"/>
    <lineage>
        <taxon>Eukaryota</taxon>
        <taxon>Viridiplantae</taxon>
        <taxon>Streptophyta</taxon>
        <taxon>Embryophyta</taxon>
        <taxon>Tracheophyta</taxon>
        <taxon>Spermatophyta</taxon>
        <taxon>Magnoliopsida</taxon>
        <taxon>eudicotyledons</taxon>
        <taxon>Gunneridae</taxon>
        <taxon>Pentapetalae</taxon>
        <taxon>rosids</taxon>
        <taxon>fabids</taxon>
        <taxon>Malpighiales</taxon>
        <taxon>Salicaceae</taxon>
        <taxon>Saliceae</taxon>
        <taxon>Populus</taxon>
    </lineage>
</organism>
<evidence type="ECO:0000313" key="1">
    <source>
        <dbReference type="EMBL" id="KAJ7002941.1"/>
    </source>
</evidence>
<accession>A0AAD6R5X0</accession>
<dbReference type="AlphaFoldDB" id="A0AAD6R5X0"/>
<dbReference type="EMBL" id="JAQIZT010000003">
    <property type="protein sequence ID" value="KAJ7002941.1"/>
    <property type="molecule type" value="Genomic_DNA"/>
</dbReference>